<dbReference type="Proteomes" id="UP000054279">
    <property type="component" value="Unassembled WGS sequence"/>
</dbReference>
<proteinExistence type="predicted"/>
<evidence type="ECO:0000313" key="2">
    <source>
        <dbReference type="Proteomes" id="UP000054279"/>
    </source>
</evidence>
<evidence type="ECO:0000313" key="1">
    <source>
        <dbReference type="EMBL" id="KIJ28464.1"/>
    </source>
</evidence>
<dbReference type="HOGENOM" id="CLU_1278338_0_0_1"/>
<reference evidence="1 2" key="1">
    <citation type="submission" date="2014-06" db="EMBL/GenBank/DDBJ databases">
        <title>Evolutionary Origins and Diversification of the Mycorrhizal Mutualists.</title>
        <authorList>
            <consortium name="DOE Joint Genome Institute"/>
            <consortium name="Mycorrhizal Genomics Consortium"/>
            <person name="Kohler A."/>
            <person name="Kuo A."/>
            <person name="Nagy L.G."/>
            <person name="Floudas D."/>
            <person name="Copeland A."/>
            <person name="Barry K.W."/>
            <person name="Cichocki N."/>
            <person name="Veneault-Fourrey C."/>
            <person name="LaButti K."/>
            <person name="Lindquist E.A."/>
            <person name="Lipzen A."/>
            <person name="Lundell T."/>
            <person name="Morin E."/>
            <person name="Murat C."/>
            <person name="Riley R."/>
            <person name="Ohm R."/>
            <person name="Sun H."/>
            <person name="Tunlid A."/>
            <person name="Henrissat B."/>
            <person name="Grigoriev I.V."/>
            <person name="Hibbett D.S."/>
            <person name="Martin F."/>
        </authorList>
    </citation>
    <scope>NUCLEOTIDE SEQUENCE [LARGE SCALE GENOMIC DNA]</scope>
    <source>
        <strain evidence="1 2">SS14</strain>
    </source>
</reference>
<sequence length="216" mass="24789">MALTGTSTQAKWCDDTIDTPQADESEDELVFNQIPLSPKIYTPQLAIKPRFTRYVLGMILKKFKIKKVQFIEAVKCYEIKHKLLGRASGRGWTYVVENMLSIYNVIDVRTLFCIKLPVLDDLHDPVETQILRADPGDSQKKPACDVVFINMEPDKDDIQVGSKFRLRVSQIKLIFQPYISPEAAKRHNPRPHLALVKWFKVKPQADPDINMFMASK</sequence>
<gene>
    <name evidence="1" type="ORF">M422DRAFT_270239</name>
</gene>
<protein>
    <submittedName>
        <fullName evidence="1">Uncharacterized protein</fullName>
    </submittedName>
</protein>
<dbReference type="AlphaFoldDB" id="A0A0C9U2U0"/>
<keyword evidence="2" id="KW-1185">Reference proteome</keyword>
<dbReference type="OrthoDB" id="3244185at2759"/>
<dbReference type="EMBL" id="KN837305">
    <property type="protein sequence ID" value="KIJ28464.1"/>
    <property type="molecule type" value="Genomic_DNA"/>
</dbReference>
<name>A0A0C9U2U0_SPHS4</name>
<organism evidence="1 2">
    <name type="scientific">Sphaerobolus stellatus (strain SS14)</name>
    <dbReference type="NCBI Taxonomy" id="990650"/>
    <lineage>
        <taxon>Eukaryota</taxon>
        <taxon>Fungi</taxon>
        <taxon>Dikarya</taxon>
        <taxon>Basidiomycota</taxon>
        <taxon>Agaricomycotina</taxon>
        <taxon>Agaricomycetes</taxon>
        <taxon>Phallomycetidae</taxon>
        <taxon>Geastrales</taxon>
        <taxon>Sphaerobolaceae</taxon>
        <taxon>Sphaerobolus</taxon>
    </lineage>
</organism>
<accession>A0A0C9U2U0</accession>